<name>A0A645I1W7_9ZZZZ</name>
<accession>A0A645I1W7</accession>
<sequence length="87" mass="9939">MITAHLQEIQPEGDKKGCLRVEQPLLWRGRVQYKITFPGDRNHHGRDQRKIKPDFAPVCREGQEDSCLGQEKHSIQAENGGDGSRFL</sequence>
<dbReference type="EMBL" id="VSSQ01103523">
    <property type="protein sequence ID" value="MPN44409.1"/>
    <property type="molecule type" value="Genomic_DNA"/>
</dbReference>
<evidence type="ECO:0000256" key="1">
    <source>
        <dbReference type="SAM" id="MobiDB-lite"/>
    </source>
</evidence>
<feature type="region of interest" description="Disordered" evidence="1">
    <location>
        <begin position="62"/>
        <end position="87"/>
    </location>
</feature>
<organism evidence="2">
    <name type="scientific">bioreactor metagenome</name>
    <dbReference type="NCBI Taxonomy" id="1076179"/>
    <lineage>
        <taxon>unclassified sequences</taxon>
        <taxon>metagenomes</taxon>
        <taxon>ecological metagenomes</taxon>
    </lineage>
</organism>
<gene>
    <name evidence="2" type="ORF">SDC9_191974</name>
</gene>
<comment type="caution">
    <text evidence="2">The sequence shown here is derived from an EMBL/GenBank/DDBJ whole genome shotgun (WGS) entry which is preliminary data.</text>
</comment>
<dbReference type="AlphaFoldDB" id="A0A645I1W7"/>
<evidence type="ECO:0000313" key="2">
    <source>
        <dbReference type="EMBL" id="MPN44409.1"/>
    </source>
</evidence>
<protein>
    <submittedName>
        <fullName evidence="2">Uncharacterized protein</fullName>
    </submittedName>
</protein>
<reference evidence="2" key="1">
    <citation type="submission" date="2019-08" db="EMBL/GenBank/DDBJ databases">
        <authorList>
            <person name="Kucharzyk K."/>
            <person name="Murdoch R.W."/>
            <person name="Higgins S."/>
            <person name="Loffler F."/>
        </authorList>
    </citation>
    <scope>NUCLEOTIDE SEQUENCE</scope>
</reference>
<proteinExistence type="predicted"/>